<dbReference type="OrthoDB" id="9814802at2"/>
<organism evidence="3 4">
    <name type="scientific">Pyruvatibacter mobilis</name>
    <dbReference type="NCBI Taxonomy" id="1712261"/>
    <lineage>
        <taxon>Bacteria</taxon>
        <taxon>Pseudomonadati</taxon>
        <taxon>Pseudomonadota</taxon>
        <taxon>Alphaproteobacteria</taxon>
        <taxon>Hyphomicrobiales</taxon>
        <taxon>Parvibaculaceae</taxon>
        <taxon>Pyruvatibacter</taxon>
    </lineage>
</organism>
<feature type="compositionally biased region" description="Polar residues" evidence="1">
    <location>
        <begin position="186"/>
        <end position="205"/>
    </location>
</feature>
<dbReference type="InterPro" id="IPR010642">
    <property type="entry name" value="Invasion_prot_B"/>
</dbReference>
<evidence type="ECO:0000313" key="3">
    <source>
        <dbReference type="EMBL" id="NBG96018.1"/>
    </source>
</evidence>
<protein>
    <recommendedName>
        <fullName evidence="5">Invasion protein IalB, involved in pathogenesis</fullName>
    </recommendedName>
</protein>
<sequence>MIRTIGAVTRKAAGTAFGIAAGLTLALAAPALAQDGGPEAKQTVVEKSGAWVFECTEQGGREFCTIQQVLSNAETEQVLLHVTIAYHPQTADLLMVNRTPLGVELPIGLGLKIDEGRQMAAPYTNCTQAGCRATAPLTDELVANMKSGNTMTISYGYLGKRLDAPVSLEGFTAAFNRLAERKPVASQPSLTPTPGPATQQYVPGQ</sequence>
<dbReference type="InterPro" id="IPR038696">
    <property type="entry name" value="IalB_sf"/>
</dbReference>
<feature type="region of interest" description="Disordered" evidence="1">
    <location>
        <begin position="184"/>
        <end position="205"/>
    </location>
</feature>
<dbReference type="Gene3D" id="2.60.40.1880">
    <property type="entry name" value="Invasion associated locus B (IalB) protein"/>
    <property type="match status" value="1"/>
</dbReference>
<accession>A0A845QCI8</accession>
<dbReference type="GeneID" id="300654728"/>
<reference evidence="3 4" key="1">
    <citation type="journal article" date="2016" name="Int. J. Syst. Evol. Microbiol.">
        <title>Pyruvatibacter mobilis gen. nov., sp. nov., a marine bacterium from the culture broth of Picochlorum sp. 122.</title>
        <authorList>
            <person name="Wang G."/>
            <person name="Tang M."/>
            <person name="Wu H."/>
            <person name="Dai S."/>
            <person name="Li T."/>
            <person name="Chen C."/>
            <person name="He H."/>
            <person name="Fan J."/>
            <person name="Xiang W."/>
            <person name="Li X."/>
        </authorList>
    </citation>
    <scope>NUCLEOTIDE SEQUENCE [LARGE SCALE GENOMIC DNA]</scope>
    <source>
        <strain evidence="3 4">GYP-11</strain>
    </source>
</reference>
<evidence type="ECO:0000256" key="1">
    <source>
        <dbReference type="SAM" id="MobiDB-lite"/>
    </source>
</evidence>
<keyword evidence="4" id="KW-1185">Reference proteome</keyword>
<name>A0A845QCI8_9HYPH</name>
<keyword evidence="2" id="KW-0732">Signal</keyword>
<comment type="caution">
    <text evidence="3">The sequence shown here is derived from an EMBL/GenBank/DDBJ whole genome shotgun (WGS) entry which is preliminary data.</text>
</comment>
<dbReference type="AlphaFoldDB" id="A0A845QCI8"/>
<gene>
    <name evidence="3" type="ORF">GTQ45_09775</name>
</gene>
<dbReference type="Proteomes" id="UP000470384">
    <property type="component" value="Unassembled WGS sequence"/>
</dbReference>
<dbReference type="EMBL" id="WXYQ01000006">
    <property type="protein sequence ID" value="NBG96018.1"/>
    <property type="molecule type" value="Genomic_DNA"/>
</dbReference>
<dbReference type="Pfam" id="PF06776">
    <property type="entry name" value="IalB"/>
    <property type="match status" value="1"/>
</dbReference>
<proteinExistence type="predicted"/>
<evidence type="ECO:0008006" key="5">
    <source>
        <dbReference type="Google" id="ProtNLM"/>
    </source>
</evidence>
<feature type="signal peptide" evidence="2">
    <location>
        <begin position="1"/>
        <end position="33"/>
    </location>
</feature>
<evidence type="ECO:0000256" key="2">
    <source>
        <dbReference type="SAM" id="SignalP"/>
    </source>
</evidence>
<feature type="chain" id="PRO_5032884952" description="Invasion protein IalB, involved in pathogenesis" evidence="2">
    <location>
        <begin position="34"/>
        <end position="205"/>
    </location>
</feature>
<dbReference type="RefSeq" id="WP_027841845.1">
    <property type="nucleotide sequence ID" value="NZ_BMHN01000001.1"/>
</dbReference>
<evidence type="ECO:0000313" key="4">
    <source>
        <dbReference type="Proteomes" id="UP000470384"/>
    </source>
</evidence>